<proteinExistence type="predicted"/>
<reference evidence="1" key="1">
    <citation type="submission" date="2016-10" db="EMBL/GenBank/DDBJ databases">
        <title>Sequence of Gallionella enrichment culture.</title>
        <authorList>
            <person name="Poehlein A."/>
            <person name="Muehling M."/>
            <person name="Daniel R."/>
        </authorList>
    </citation>
    <scope>NUCLEOTIDE SEQUENCE</scope>
</reference>
<evidence type="ECO:0000313" key="1">
    <source>
        <dbReference type="EMBL" id="OIQ63867.1"/>
    </source>
</evidence>
<gene>
    <name evidence="1" type="ORF">GALL_545900</name>
</gene>
<protein>
    <submittedName>
        <fullName evidence="1">Uncharacterized protein</fullName>
    </submittedName>
</protein>
<organism evidence="1">
    <name type="scientific">mine drainage metagenome</name>
    <dbReference type="NCBI Taxonomy" id="410659"/>
    <lineage>
        <taxon>unclassified sequences</taxon>
        <taxon>metagenomes</taxon>
        <taxon>ecological metagenomes</taxon>
    </lineage>
</organism>
<dbReference type="EMBL" id="MLJW01008622">
    <property type="protein sequence ID" value="OIQ63867.1"/>
    <property type="molecule type" value="Genomic_DNA"/>
</dbReference>
<accession>A0A1J5PF37</accession>
<dbReference type="AlphaFoldDB" id="A0A1J5PF37"/>
<comment type="caution">
    <text evidence="1">The sequence shown here is derived from an EMBL/GenBank/DDBJ whole genome shotgun (WGS) entry which is preliminary data.</text>
</comment>
<name>A0A1J5PF37_9ZZZZ</name>
<sequence length="37" mass="3970">MAITSSSANGIMISIARAASMQSVHQVPMTIGWMMMK</sequence>